<sequence length="410" mass="46589">MRTVKYFKHIVLLSTLSILYAGCGESQEISETSVGKSEIHLQKSKQEPFIKKYALKSGEIDYEIIGSMDMMGSTSKTTGTKKLIFSEYGSHELTELKKIEEQNMMGEKRTLKTHTLDYMKEASLYKVDFNKKNIQRMQVPALAMMMGTGEENMLEKGQKMLESMGGKKLGTDKVLGYECEIWSLMGSKQCLYKGIPLKVETDIMGVTNLEVATKIEFDKSIDKTVYKLPEFPIVNALNRTNIDKSKLADMDAQDKRNAIENAKRMAQLGETLKEGQKKIEANPNMSQEEQKNMMIEVISNSKGMQSQLEKQKAMMPNVISLMKFYRDCLQDANSKSDAQACDKKGQALAKKLGMEEEFDDEEEEEDTRAWTQEGRATIVNEMNEEIKTIENTLPCIHKAKTMIDLMHCNQ</sequence>
<organism evidence="2">
    <name type="scientific">uncultured Sulfurovum sp</name>
    <dbReference type="NCBI Taxonomy" id="269237"/>
    <lineage>
        <taxon>Bacteria</taxon>
        <taxon>Pseudomonadati</taxon>
        <taxon>Campylobacterota</taxon>
        <taxon>Epsilonproteobacteria</taxon>
        <taxon>Campylobacterales</taxon>
        <taxon>Sulfurovaceae</taxon>
        <taxon>Sulfurovum</taxon>
        <taxon>environmental samples</taxon>
    </lineage>
</organism>
<protein>
    <recommendedName>
        <fullName evidence="3">DUF4412 domain-containing protein</fullName>
    </recommendedName>
</protein>
<proteinExistence type="predicted"/>
<reference evidence="2" key="1">
    <citation type="submission" date="2020-01" db="EMBL/GenBank/DDBJ databases">
        <authorList>
            <person name="Meier V. D."/>
            <person name="Meier V D."/>
        </authorList>
    </citation>
    <scope>NUCLEOTIDE SEQUENCE</scope>
    <source>
        <strain evidence="2">HLG_WM_MAG_04</strain>
    </source>
</reference>
<evidence type="ECO:0000256" key="1">
    <source>
        <dbReference type="SAM" id="SignalP"/>
    </source>
</evidence>
<dbReference type="EMBL" id="CACVAX010000043">
    <property type="protein sequence ID" value="CAA6815788.1"/>
    <property type="molecule type" value="Genomic_DNA"/>
</dbReference>
<dbReference type="AlphaFoldDB" id="A0A6S6TLN2"/>
<gene>
    <name evidence="2" type="ORF">HELGO_WM6873</name>
</gene>
<name>A0A6S6TLN2_9BACT</name>
<evidence type="ECO:0008006" key="3">
    <source>
        <dbReference type="Google" id="ProtNLM"/>
    </source>
</evidence>
<evidence type="ECO:0000313" key="2">
    <source>
        <dbReference type="EMBL" id="CAA6815788.1"/>
    </source>
</evidence>
<keyword evidence="1" id="KW-0732">Signal</keyword>
<accession>A0A6S6TLN2</accession>
<feature type="signal peptide" evidence="1">
    <location>
        <begin position="1"/>
        <end position="21"/>
    </location>
</feature>
<feature type="chain" id="PRO_5027967345" description="DUF4412 domain-containing protein" evidence="1">
    <location>
        <begin position="22"/>
        <end position="410"/>
    </location>
</feature>